<dbReference type="EnsemblMetazoa" id="XM_014394218.1">
    <property type="protein sequence ID" value="XP_014249704.1"/>
    <property type="gene ID" value="LOC106666783"/>
</dbReference>
<keyword evidence="3" id="KW-1185">Reference proteome</keyword>
<dbReference type="RefSeq" id="XP_014249701.1">
    <property type="nucleotide sequence ID" value="XM_014394215.1"/>
</dbReference>
<dbReference type="RefSeq" id="XP_014249706.1">
    <property type="nucleotide sequence ID" value="XM_014394220.2"/>
</dbReference>
<proteinExistence type="predicted"/>
<keyword evidence="1" id="KW-1133">Transmembrane helix</keyword>
<dbReference type="EnsemblMetazoa" id="XM_014394220.2">
    <property type="protein sequence ID" value="XP_014249706.1"/>
    <property type="gene ID" value="LOC106666783"/>
</dbReference>
<name>A0A8I6RU12_CIMLE</name>
<dbReference type="AlphaFoldDB" id="A0A8I6RU12"/>
<dbReference type="EnsemblMetazoa" id="XM_014394216.1">
    <property type="protein sequence ID" value="XP_014249702.1"/>
    <property type="gene ID" value="LOC106666783"/>
</dbReference>
<dbReference type="Proteomes" id="UP000494040">
    <property type="component" value="Unassembled WGS sequence"/>
</dbReference>
<keyword evidence="1" id="KW-0812">Transmembrane</keyword>
<reference evidence="2" key="1">
    <citation type="submission" date="2022-01" db="UniProtKB">
        <authorList>
            <consortium name="EnsemblMetazoa"/>
        </authorList>
    </citation>
    <scope>IDENTIFICATION</scope>
</reference>
<dbReference type="EnsemblMetazoa" id="XM_014394215.1">
    <property type="protein sequence ID" value="XP_014249701.1"/>
    <property type="gene ID" value="LOC106666783"/>
</dbReference>
<dbReference type="KEGG" id="clec:106666783"/>
<dbReference type="RefSeq" id="XP_014249704.1">
    <property type="nucleotide sequence ID" value="XM_014394218.1"/>
</dbReference>
<sequence length="211" mass="24074">MSHQPQVDCDTCSASFTKLTLALLLVVPVGAAVYFWRKKCILEHQLHNLEGDMFTDYHLLEKIGLNRSRKKSRINQELHQKSLIGSGIKGESKSFYQTSMGFSSRLNAEYQKNIVHKEKEACIPTNLKKESKLQKPTEIGHIKDPYSKKNLASTVNWLSKTLQATNMSLLELMEAVMQVTNDVKVIHGDNLYISRRLTVLENQCPKSQRKL</sequence>
<accession>A0A8I6RU12</accession>
<evidence type="ECO:0000256" key="1">
    <source>
        <dbReference type="SAM" id="Phobius"/>
    </source>
</evidence>
<evidence type="ECO:0000313" key="2">
    <source>
        <dbReference type="EnsemblMetazoa" id="XP_014249704.1"/>
    </source>
</evidence>
<evidence type="ECO:0000313" key="3">
    <source>
        <dbReference type="Proteomes" id="UP000494040"/>
    </source>
</evidence>
<organism evidence="2 3">
    <name type="scientific">Cimex lectularius</name>
    <name type="common">Bed bug</name>
    <name type="synonym">Acanthia lectularia</name>
    <dbReference type="NCBI Taxonomy" id="79782"/>
    <lineage>
        <taxon>Eukaryota</taxon>
        <taxon>Metazoa</taxon>
        <taxon>Ecdysozoa</taxon>
        <taxon>Arthropoda</taxon>
        <taxon>Hexapoda</taxon>
        <taxon>Insecta</taxon>
        <taxon>Pterygota</taxon>
        <taxon>Neoptera</taxon>
        <taxon>Paraneoptera</taxon>
        <taxon>Hemiptera</taxon>
        <taxon>Heteroptera</taxon>
        <taxon>Panheteroptera</taxon>
        <taxon>Cimicomorpha</taxon>
        <taxon>Cimicidae</taxon>
        <taxon>Cimex</taxon>
    </lineage>
</organism>
<dbReference type="RefSeq" id="XP_014249702.1">
    <property type="nucleotide sequence ID" value="XM_014394216.1"/>
</dbReference>
<feature type="transmembrane region" description="Helical" evidence="1">
    <location>
        <begin position="16"/>
        <end position="36"/>
    </location>
</feature>
<dbReference type="EnsemblMetazoa" id="XM_014394219.2">
    <property type="protein sequence ID" value="XP_014249705.1"/>
    <property type="gene ID" value="LOC106666783"/>
</dbReference>
<dbReference type="GeneID" id="106666783"/>
<protein>
    <submittedName>
        <fullName evidence="2">Uncharacterized protein</fullName>
    </submittedName>
</protein>
<dbReference type="RefSeq" id="XP_014249705.1">
    <property type="nucleotide sequence ID" value="XM_014394219.2"/>
</dbReference>
<keyword evidence="1" id="KW-0472">Membrane</keyword>